<evidence type="ECO:0000313" key="14">
    <source>
        <dbReference type="EMBL" id="PWN19030.1"/>
    </source>
</evidence>
<dbReference type="GO" id="GO:0005634">
    <property type="term" value="C:nucleus"/>
    <property type="evidence" value="ECO:0007669"/>
    <property type="project" value="UniProtKB-SubCell"/>
</dbReference>
<dbReference type="RefSeq" id="XP_025346190.1">
    <property type="nucleotide sequence ID" value="XM_025493893.1"/>
</dbReference>
<keyword evidence="6" id="KW-0963">Cytoplasm</keyword>
<evidence type="ECO:0000259" key="13">
    <source>
        <dbReference type="Pfam" id="PF00583"/>
    </source>
</evidence>
<dbReference type="InterPro" id="IPR000182">
    <property type="entry name" value="GNAT_dom"/>
</dbReference>
<dbReference type="InterPro" id="IPR016181">
    <property type="entry name" value="Acyl_CoA_acyltransferase"/>
</dbReference>
<dbReference type="OrthoDB" id="424551at2759"/>
<keyword evidence="15" id="KW-1185">Reference proteome</keyword>
<comment type="subcellular location">
    <subcellularLocation>
        <location evidence="2">Cytoplasm</location>
    </subcellularLocation>
    <subcellularLocation>
        <location evidence="1">Nucleus</location>
    </subcellularLocation>
</comment>
<evidence type="ECO:0000313" key="15">
    <source>
        <dbReference type="Proteomes" id="UP000245942"/>
    </source>
</evidence>
<keyword evidence="8" id="KW-0539">Nucleus</keyword>
<dbReference type="GO" id="GO:0005737">
    <property type="term" value="C:cytoplasm"/>
    <property type="evidence" value="ECO:0007669"/>
    <property type="project" value="UniProtKB-SubCell"/>
</dbReference>
<gene>
    <name evidence="14" type="ORF">BCV69DRAFT_295005</name>
</gene>
<dbReference type="GO" id="GO:0010485">
    <property type="term" value="F:histone H4 acetyltransferase activity"/>
    <property type="evidence" value="ECO:0007669"/>
    <property type="project" value="InterPro"/>
</dbReference>
<keyword evidence="7" id="KW-0808">Transferase</keyword>
<dbReference type="GeneID" id="37015627"/>
<evidence type="ECO:0000256" key="7">
    <source>
        <dbReference type="ARBA" id="ARBA00022679"/>
    </source>
</evidence>
<evidence type="ECO:0000256" key="8">
    <source>
        <dbReference type="ARBA" id="ARBA00023242"/>
    </source>
</evidence>
<sequence length="326" mass="35938">MALGNGQGQSDGHPARAVARQAALLHAPTLAAHLHGVTTGLWTWTFPPQEPEQSSAPGAVEGTISTIAPSSDQQLPSSTSFHATLITSPALLSASTRTRIFDLFQRNLQSSYELNDAWSPAQKKEEMFDLQGEGRWILLWELSSEASQVEQGKEEADDRTLVGFILWRFDTEECTKEDWTEWEALRQRDASSPAPAPPQKRVLPLPGAKRGPGGKGRLVVKRTKVERVLPVGYCYELAISPSYSSTGLGFALLSSLSLLSTQTGMRKVMLTCWRCNTGALRFYLQKCKGWEVDGISPRSVEEDEEDEIGTKAEERKGYVILSLKCK</sequence>
<reference evidence="14 15" key="1">
    <citation type="journal article" date="2018" name="Mol. Biol. Evol.">
        <title>Broad Genomic Sampling Reveals a Smut Pathogenic Ancestry of the Fungal Clade Ustilaginomycotina.</title>
        <authorList>
            <person name="Kijpornyongpan T."/>
            <person name="Mondo S.J."/>
            <person name="Barry K."/>
            <person name="Sandor L."/>
            <person name="Lee J."/>
            <person name="Lipzen A."/>
            <person name="Pangilinan J."/>
            <person name="LaButti K."/>
            <person name="Hainaut M."/>
            <person name="Henrissat B."/>
            <person name="Grigoriev I.V."/>
            <person name="Spatafora J.W."/>
            <person name="Aime M.C."/>
        </authorList>
    </citation>
    <scope>NUCLEOTIDE SEQUENCE [LARGE SCALE GENOMIC DNA]</scope>
    <source>
        <strain evidence="14 15">MCA 4718</strain>
    </source>
</reference>
<name>A0A316U1F4_9BASI</name>
<evidence type="ECO:0000256" key="6">
    <source>
        <dbReference type="ARBA" id="ARBA00022490"/>
    </source>
</evidence>
<feature type="region of interest" description="Disordered" evidence="12">
    <location>
        <begin position="186"/>
        <end position="216"/>
    </location>
</feature>
<dbReference type="PANTHER" id="PTHR20531:SF1">
    <property type="entry name" value="N-ALPHA-ACETYLTRANSFERASE 40"/>
    <property type="match status" value="1"/>
</dbReference>
<protein>
    <recommendedName>
        <fullName evidence="5">N-alpha-acetyltransferase 40</fullName>
        <ecNumber evidence="4">2.3.1.257</ecNumber>
    </recommendedName>
</protein>
<evidence type="ECO:0000256" key="11">
    <source>
        <dbReference type="ARBA" id="ARBA00049524"/>
    </source>
</evidence>
<evidence type="ECO:0000256" key="1">
    <source>
        <dbReference type="ARBA" id="ARBA00004123"/>
    </source>
</evidence>
<feature type="domain" description="N-acetyltransferase" evidence="13">
    <location>
        <begin position="230"/>
        <end position="287"/>
    </location>
</feature>
<evidence type="ECO:0000256" key="12">
    <source>
        <dbReference type="SAM" id="MobiDB-lite"/>
    </source>
</evidence>
<dbReference type="EC" id="2.3.1.257" evidence="4"/>
<evidence type="ECO:0000256" key="5">
    <source>
        <dbReference type="ARBA" id="ARBA00015043"/>
    </source>
</evidence>
<evidence type="ECO:0000256" key="9">
    <source>
        <dbReference type="ARBA" id="ARBA00023315"/>
    </source>
</evidence>
<comment type="catalytic activity">
    <reaction evidence="10">
        <text>N-terminal L-seryl-[histone H2A] + acetyl-CoA = N-terminal N(alpha)-acetyl-L-seryl-[histone H2A] + CoA + H(+)</text>
        <dbReference type="Rhea" id="RHEA:50600"/>
        <dbReference type="Rhea" id="RHEA-COMP:12742"/>
        <dbReference type="Rhea" id="RHEA-COMP:12744"/>
        <dbReference type="ChEBI" id="CHEBI:15378"/>
        <dbReference type="ChEBI" id="CHEBI:57287"/>
        <dbReference type="ChEBI" id="CHEBI:57288"/>
        <dbReference type="ChEBI" id="CHEBI:64738"/>
        <dbReference type="ChEBI" id="CHEBI:83690"/>
        <dbReference type="EC" id="2.3.1.257"/>
    </reaction>
</comment>
<comment type="catalytic activity">
    <reaction evidence="11">
        <text>N-terminal L-seryl-[histone H4] + acetyl-CoA = N-terminal N(alpha)-acetyl-L-seryl-[histone H4] + CoA + H(+)</text>
        <dbReference type="Rhea" id="RHEA:50596"/>
        <dbReference type="Rhea" id="RHEA-COMP:12740"/>
        <dbReference type="Rhea" id="RHEA-COMP:12743"/>
        <dbReference type="ChEBI" id="CHEBI:15378"/>
        <dbReference type="ChEBI" id="CHEBI:57287"/>
        <dbReference type="ChEBI" id="CHEBI:57288"/>
        <dbReference type="ChEBI" id="CHEBI:64738"/>
        <dbReference type="ChEBI" id="CHEBI:83690"/>
        <dbReference type="EC" id="2.3.1.257"/>
    </reaction>
</comment>
<dbReference type="Proteomes" id="UP000245942">
    <property type="component" value="Unassembled WGS sequence"/>
</dbReference>
<dbReference type="PANTHER" id="PTHR20531">
    <property type="entry name" value="N-ALPHA-ACETYLTRANSFERASE 40"/>
    <property type="match status" value="1"/>
</dbReference>
<evidence type="ECO:0000256" key="10">
    <source>
        <dbReference type="ARBA" id="ARBA00047821"/>
    </source>
</evidence>
<dbReference type="Pfam" id="PF00583">
    <property type="entry name" value="Acetyltransf_1"/>
    <property type="match status" value="1"/>
</dbReference>
<dbReference type="AlphaFoldDB" id="A0A316U1F4"/>
<dbReference type="GO" id="GO:0043998">
    <property type="term" value="F:histone H2A acetyltransferase activity"/>
    <property type="evidence" value="ECO:0007669"/>
    <property type="project" value="InterPro"/>
</dbReference>
<dbReference type="InterPro" id="IPR039949">
    <property type="entry name" value="NAA40"/>
</dbReference>
<proteinExistence type="inferred from homology"/>
<keyword evidence="9" id="KW-0012">Acyltransferase</keyword>
<comment type="similarity">
    <text evidence="3">Belongs to the acetyltransferase family. NAA40 subfamily.</text>
</comment>
<organism evidence="14 15">
    <name type="scientific">Pseudomicrostroma glucosiphilum</name>
    <dbReference type="NCBI Taxonomy" id="1684307"/>
    <lineage>
        <taxon>Eukaryota</taxon>
        <taxon>Fungi</taxon>
        <taxon>Dikarya</taxon>
        <taxon>Basidiomycota</taxon>
        <taxon>Ustilaginomycotina</taxon>
        <taxon>Exobasidiomycetes</taxon>
        <taxon>Microstromatales</taxon>
        <taxon>Microstromatales incertae sedis</taxon>
        <taxon>Pseudomicrostroma</taxon>
    </lineage>
</organism>
<evidence type="ECO:0000256" key="3">
    <source>
        <dbReference type="ARBA" id="ARBA00008870"/>
    </source>
</evidence>
<evidence type="ECO:0000256" key="4">
    <source>
        <dbReference type="ARBA" id="ARBA00012950"/>
    </source>
</evidence>
<dbReference type="STRING" id="1684307.A0A316U1F4"/>
<accession>A0A316U1F4</accession>
<dbReference type="EMBL" id="KZ819333">
    <property type="protein sequence ID" value="PWN19030.1"/>
    <property type="molecule type" value="Genomic_DNA"/>
</dbReference>
<dbReference type="Gene3D" id="3.40.630.30">
    <property type="match status" value="1"/>
</dbReference>
<dbReference type="GO" id="GO:1990189">
    <property type="term" value="F:protein N-terminal-serine acetyltransferase activity"/>
    <property type="evidence" value="ECO:0007669"/>
    <property type="project" value="UniProtKB-EC"/>
</dbReference>
<dbReference type="SUPFAM" id="SSF55729">
    <property type="entry name" value="Acyl-CoA N-acyltransferases (Nat)"/>
    <property type="match status" value="1"/>
</dbReference>
<evidence type="ECO:0000256" key="2">
    <source>
        <dbReference type="ARBA" id="ARBA00004496"/>
    </source>
</evidence>